<evidence type="ECO:0000313" key="2">
    <source>
        <dbReference type="Proteomes" id="UP001472677"/>
    </source>
</evidence>
<protein>
    <submittedName>
        <fullName evidence="1">Uncharacterized protein</fullName>
    </submittedName>
</protein>
<dbReference type="Gene3D" id="3.40.30.10">
    <property type="entry name" value="Glutaredoxin"/>
    <property type="match status" value="1"/>
</dbReference>
<name>A0ABR1ZHL5_9ROSI</name>
<comment type="caution">
    <text evidence="1">The sequence shown here is derived from an EMBL/GenBank/DDBJ whole genome shotgun (WGS) entry which is preliminary data.</text>
</comment>
<dbReference type="Proteomes" id="UP001472677">
    <property type="component" value="Unassembled WGS sequence"/>
</dbReference>
<gene>
    <name evidence="1" type="ORF">V6N12_055119</name>
</gene>
<reference evidence="1 2" key="1">
    <citation type="journal article" date="2024" name="G3 (Bethesda)">
        <title>Genome assembly of Hibiscus sabdariffa L. provides insights into metabolisms of medicinal natural products.</title>
        <authorList>
            <person name="Kim T."/>
        </authorList>
    </citation>
    <scope>NUCLEOTIDE SEQUENCE [LARGE SCALE GENOMIC DNA]</scope>
    <source>
        <strain evidence="1">TK-2024</strain>
        <tissue evidence="1">Old leaves</tissue>
    </source>
</reference>
<organism evidence="1 2">
    <name type="scientific">Hibiscus sabdariffa</name>
    <name type="common">roselle</name>
    <dbReference type="NCBI Taxonomy" id="183260"/>
    <lineage>
        <taxon>Eukaryota</taxon>
        <taxon>Viridiplantae</taxon>
        <taxon>Streptophyta</taxon>
        <taxon>Embryophyta</taxon>
        <taxon>Tracheophyta</taxon>
        <taxon>Spermatophyta</taxon>
        <taxon>Magnoliopsida</taxon>
        <taxon>eudicotyledons</taxon>
        <taxon>Gunneridae</taxon>
        <taxon>Pentapetalae</taxon>
        <taxon>rosids</taxon>
        <taxon>malvids</taxon>
        <taxon>Malvales</taxon>
        <taxon>Malvaceae</taxon>
        <taxon>Malvoideae</taxon>
        <taxon>Hibiscus</taxon>
    </lineage>
</organism>
<evidence type="ECO:0000313" key="1">
    <source>
        <dbReference type="EMBL" id="KAK8479963.1"/>
    </source>
</evidence>
<proteinExistence type="predicted"/>
<sequence length="91" mass="10521">MDIVERDVKENPEMIYMKGVPDFAQCGLSSLAVRVIKHLSHVLKVPRFATFMLYQKELWRVENDTSTLIHEVLGLLQYRVTKDAIGKLISF</sequence>
<accession>A0ABR1ZHL5</accession>
<keyword evidence="2" id="KW-1185">Reference proteome</keyword>
<dbReference type="EMBL" id="JBBPBM010002172">
    <property type="protein sequence ID" value="KAK8479963.1"/>
    <property type="molecule type" value="Genomic_DNA"/>
</dbReference>